<keyword evidence="1" id="KW-1133">Transmembrane helix</keyword>
<sequence length="99" mass="10575">MEGVDQRMAVIAWMTVFLALLGLEMIQKSLTTLWFAGGALAAAAAAFLYAGMKGQLMCFVTVSFLLLLAVRPAVILAGRADRGSRRSKGRMHGVTTGLE</sequence>
<dbReference type="Proteomes" id="UP000004756">
    <property type="component" value="Unassembled WGS sequence"/>
</dbReference>
<dbReference type="HOGENOM" id="CLU_2315247_0_0_9"/>
<evidence type="ECO:0000256" key="1">
    <source>
        <dbReference type="SAM" id="Phobius"/>
    </source>
</evidence>
<evidence type="ECO:0008006" key="4">
    <source>
        <dbReference type="Google" id="ProtNLM"/>
    </source>
</evidence>
<accession>C0CZ47</accession>
<feature type="transmembrane region" description="Helical" evidence="1">
    <location>
        <begin position="6"/>
        <end position="23"/>
    </location>
</feature>
<reference evidence="2 3" key="2">
    <citation type="submission" date="2009-02" db="EMBL/GenBank/DDBJ databases">
        <title>Draft genome sequence of Clostridium asparagiforme (DSM 15981).</title>
        <authorList>
            <person name="Sudarsanam P."/>
            <person name="Ley R."/>
            <person name="Guruge J."/>
            <person name="Turnbaugh P.J."/>
            <person name="Mahowald M."/>
            <person name="Liep D."/>
            <person name="Gordon J."/>
        </authorList>
    </citation>
    <scope>NUCLEOTIDE SEQUENCE [LARGE SCALE GENOMIC DNA]</scope>
    <source>
        <strain evidence="2 3">DSM 15981</strain>
    </source>
</reference>
<proteinExistence type="predicted"/>
<reference evidence="2 3" key="1">
    <citation type="submission" date="2009-01" db="EMBL/GenBank/DDBJ databases">
        <authorList>
            <person name="Fulton L."/>
            <person name="Clifton S."/>
            <person name="Fulton B."/>
            <person name="Xu J."/>
            <person name="Minx P."/>
            <person name="Pepin K.H."/>
            <person name="Johnson M."/>
            <person name="Bhonagiri V."/>
            <person name="Nash W.E."/>
            <person name="Mardis E.R."/>
            <person name="Wilson R.K."/>
        </authorList>
    </citation>
    <scope>NUCLEOTIDE SEQUENCE [LARGE SCALE GENOMIC DNA]</scope>
    <source>
        <strain evidence="2 3">DSM 15981</strain>
    </source>
</reference>
<keyword evidence="1" id="KW-0472">Membrane</keyword>
<dbReference type="AlphaFoldDB" id="C0CZ47"/>
<dbReference type="EMBL" id="ACCJ01000135">
    <property type="protein sequence ID" value="EEG55629.1"/>
    <property type="molecule type" value="Genomic_DNA"/>
</dbReference>
<feature type="transmembrane region" description="Helical" evidence="1">
    <location>
        <begin position="30"/>
        <end position="50"/>
    </location>
</feature>
<name>C0CZ47_9FIRM</name>
<feature type="transmembrane region" description="Helical" evidence="1">
    <location>
        <begin position="56"/>
        <end position="78"/>
    </location>
</feature>
<comment type="caution">
    <text evidence="2">The sequence shown here is derived from an EMBL/GenBank/DDBJ whole genome shotgun (WGS) entry which is preliminary data.</text>
</comment>
<keyword evidence="1" id="KW-0812">Transmembrane</keyword>
<gene>
    <name evidence="2" type="ORF">CLOSTASPAR_02274</name>
</gene>
<evidence type="ECO:0000313" key="3">
    <source>
        <dbReference type="Proteomes" id="UP000004756"/>
    </source>
</evidence>
<protein>
    <recommendedName>
        <fullName evidence="4">NfeD-like C-terminal domain-containing protein</fullName>
    </recommendedName>
</protein>
<keyword evidence="3" id="KW-1185">Reference proteome</keyword>
<organism evidence="2 3">
    <name type="scientific">[Clostridium] asparagiforme DSM 15981</name>
    <dbReference type="NCBI Taxonomy" id="518636"/>
    <lineage>
        <taxon>Bacteria</taxon>
        <taxon>Bacillati</taxon>
        <taxon>Bacillota</taxon>
        <taxon>Clostridia</taxon>
        <taxon>Lachnospirales</taxon>
        <taxon>Lachnospiraceae</taxon>
        <taxon>Enterocloster</taxon>
    </lineage>
</organism>
<evidence type="ECO:0000313" key="2">
    <source>
        <dbReference type="EMBL" id="EEG55629.1"/>
    </source>
</evidence>